<comment type="caution">
    <text evidence="2">The sequence shown here is derived from an EMBL/GenBank/DDBJ whole genome shotgun (WGS) entry which is preliminary data.</text>
</comment>
<name>A0AAD9JY37_9ANNE</name>
<feature type="compositionally biased region" description="Polar residues" evidence="1">
    <location>
        <begin position="86"/>
        <end position="97"/>
    </location>
</feature>
<sequence>MRAVSRECLDVSKDSKPENVSSQSADHSLIPVRRTELPSSEPPKTAPRRSGKLDTSITLAVSGSNEAVRIRSRRRTTENITRLPEASTSSLAKSNRTSCTWPYEIHENNNLERTSSAQSLKSSCDSESQRDISQYLDDNEKSRKFTKQEEEELDNVQKNIRHIHRRSLTESVQVHKLKHLDKFESGAAFSNQLDRQPSSKQLNGSRSPDRSHSPSTRGSRESSASHASPGRSHASHRDHHLSDSDRSTSSGVQAPSAKIKNKTKIHSLRAKSPPPETMDDDDDYLDTFVKKNLEQSLSDESSNSNNAIEKNWKHVSSNLI</sequence>
<feature type="region of interest" description="Disordered" evidence="1">
    <location>
        <begin position="1"/>
        <end position="97"/>
    </location>
</feature>
<organism evidence="2 3">
    <name type="scientific">Paralvinella palmiformis</name>
    <dbReference type="NCBI Taxonomy" id="53620"/>
    <lineage>
        <taxon>Eukaryota</taxon>
        <taxon>Metazoa</taxon>
        <taxon>Spiralia</taxon>
        <taxon>Lophotrochozoa</taxon>
        <taxon>Annelida</taxon>
        <taxon>Polychaeta</taxon>
        <taxon>Sedentaria</taxon>
        <taxon>Canalipalpata</taxon>
        <taxon>Terebellida</taxon>
        <taxon>Terebelliformia</taxon>
        <taxon>Alvinellidae</taxon>
        <taxon>Paralvinella</taxon>
    </lineage>
</organism>
<keyword evidence="3" id="KW-1185">Reference proteome</keyword>
<evidence type="ECO:0000313" key="2">
    <source>
        <dbReference type="EMBL" id="KAK2160603.1"/>
    </source>
</evidence>
<accession>A0AAD9JY37</accession>
<reference evidence="2" key="1">
    <citation type="journal article" date="2023" name="Mol. Biol. Evol.">
        <title>Third-Generation Sequencing Reveals the Adaptive Role of the Epigenome in Three Deep-Sea Polychaetes.</title>
        <authorList>
            <person name="Perez M."/>
            <person name="Aroh O."/>
            <person name="Sun Y."/>
            <person name="Lan Y."/>
            <person name="Juniper S.K."/>
            <person name="Young C.R."/>
            <person name="Angers B."/>
            <person name="Qian P.Y."/>
        </authorList>
    </citation>
    <scope>NUCLEOTIDE SEQUENCE</scope>
    <source>
        <strain evidence="2">P08H-3</strain>
    </source>
</reference>
<feature type="region of interest" description="Disordered" evidence="1">
    <location>
        <begin position="188"/>
        <end position="320"/>
    </location>
</feature>
<feature type="region of interest" description="Disordered" evidence="1">
    <location>
        <begin position="110"/>
        <end position="150"/>
    </location>
</feature>
<proteinExistence type="predicted"/>
<feature type="compositionally biased region" description="Polar residues" evidence="1">
    <location>
        <begin position="111"/>
        <end position="126"/>
    </location>
</feature>
<feature type="compositionally biased region" description="Basic and acidic residues" evidence="1">
    <location>
        <begin position="1"/>
        <end position="17"/>
    </location>
</feature>
<dbReference type="Proteomes" id="UP001208570">
    <property type="component" value="Unassembled WGS sequence"/>
</dbReference>
<gene>
    <name evidence="2" type="ORF">LSH36_129g01041</name>
</gene>
<feature type="compositionally biased region" description="Polar residues" evidence="1">
    <location>
        <begin position="53"/>
        <end position="65"/>
    </location>
</feature>
<dbReference type="AlphaFoldDB" id="A0AAD9JY37"/>
<feature type="compositionally biased region" description="Polar residues" evidence="1">
    <location>
        <begin position="213"/>
        <end position="226"/>
    </location>
</feature>
<protein>
    <submittedName>
        <fullName evidence="2">Uncharacterized protein</fullName>
    </submittedName>
</protein>
<evidence type="ECO:0000313" key="3">
    <source>
        <dbReference type="Proteomes" id="UP001208570"/>
    </source>
</evidence>
<feature type="compositionally biased region" description="Basic residues" evidence="1">
    <location>
        <begin position="259"/>
        <end position="269"/>
    </location>
</feature>
<feature type="compositionally biased region" description="Basic and acidic residues" evidence="1">
    <location>
        <begin position="138"/>
        <end position="148"/>
    </location>
</feature>
<dbReference type="EMBL" id="JAODUP010000129">
    <property type="protein sequence ID" value="KAK2160603.1"/>
    <property type="molecule type" value="Genomic_DNA"/>
</dbReference>
<evidence type="ECO:0000256" key="1">
    <source>
        <dbReference type="SAM" id="MobiDB-lite"/>
    </source>
</evidence>
<feature type="compositionally biased region" description="Polar residues" evidence="1">
    <location>
        <begin position="188"/>
        <end position="206"/>
    </location>
</feature>
<feature type="compositionally biased region" description="Polar residues" evidence="1">
    <location>
        <begin position="294"/>
        <end position="320"/>
    </location>
</feature>